<proteinExistence type="inferred from homology"/>
<dbReference type="EMBL" id="NBYO01000001">
    <property type="protein sequence ID" value="OXT02465.1"/>
    <property type="molecule type" value="Genomic_DNA"/>
</dbReference>
<reference evidence="12" key="1">
    <citation type="journal article" date="2017" name="Int. J. Syst. Evol. Microbiol.">
        <title>Notoacmeibacter marinus gen. nov., sp. nov., isolated from the gut of a limpet and proposal of Notoacmeibacteraceae fam. nov. in the order Rhizobiales of the class Alphaproteobacteria.</title>
        <authorList>
            <person name="Huang Z."/>
            <person name="Guo F."/>
            <person name="Lai Q."/>
        </authorList>
    </citation>
    <scope>NUCLEOTIDE SEQUENCE [LARGE SCALE GENOMIC DNA]</scope>
    <source>
        <strain evidence="12">XMTR2A4</strain>
    </source>
</reference>
<evidence type="ECO:0000256" key="8">
    <source>
        <dbReference type="ARBA" id="ARBA00022989"/>
    </source>
</evidence>
<evidence type="ECO:0000256" key="10">
    <source>
        <dbReference type="RuleBase" id="RU364125"/>
    </source>
</evidence>
<keyword evidence="4" id="KW-1003">Cell membrane</keyword>
<evidence type="ECO:0000256" key="9">
    <source>
        <dbReference type="ARBA" id="ARBA00023136"/>
    </source>
</evidence>
<evidence type="ECO:0000256" key="5">
    <source>
        <dbReference type="ARBA" id="ARBA00022500"/>
    </source>
</evidence>
<dbReference type="Proteomes" id="UP000215405">
    <property type="component" value="Unassembled WGS sequence"/>
</dbReference>
<evidence type="ECO:0000313" key="12">
    <source>
        <dbReference type="Proteomes" id="UP000215405"/>
    </source>
</evidence>
<dbReference type="Pfam" id="PF03748">
    <property type="entry name" value="FliL"/>
    <property type="match status" value="1"/>
</dbReference>
<name>A0A231V2P8_9HYPH</name>
<comment type="subcellular location">
    <subcellularLocation>
        <location evidence="10">Cell inner membrane</location>
    </subcellularLocation>
    <subcellularLocation>
        <location evidence="2">Cell membrane</location>
        <topology evidence="2">Single-pass membrane protein</topology>
    </subcellularLocation>
</comment>
<comment type="caution">
    <text evidence="11">The sequence shown here is derived from an EMBL/GenBank/DDBJ whole genome shotgun (WGS) entry which is preliminary data.</text>
</comment>
<keyword evidence="10" id="KW-0997">Cell inner membrane</keyword>
<evidence type="ECO:0000256" key="2">
    <source>
        <dbReference type="ARBA" id="ARBA00004162"/>
    </source>
</evidence>
<feature type="transmembrane region" description="Helical" evidence="10">
    <location>
        <begin position="20"/>
        <end position="42"/>
    </location>
</feature>
<dbReference type="GO" id="GO:0005886">
    <property type="term" value="C:plasma membrane"/>
    <property type="evidence" value="ECO:0007669"/>
    <property type="project" value="UniProtKB-SubCell"/>
</dbReference>
<organism evidence="11 12">
    <name type="scientific">Notoacmeibacter marinus</name>
    <dbReference type="NCBI Taxonomy" id="1876515"/>
    <lineage>
        <taxon>Bacteria</taxon>
        <taxon>Pseudomonadati</taxon>
        <taxon>Pseudomonadota</taxon>
        <taxon>Alphaproteobacteria</taxon>
        <taxon>Hyphomicrobiales</taxon>
        <taxon>Notoacmeibacteraceae</taxon>
        <taxon>Notoacmeibacter</taxon>
    </lineage>
</organism>
<protein>
    <recommendedName>
        <fullName evidence="10">Flagellar protein FliL</fullName>
    </recommendedName>
</protein>
<keyword evidence="5 10" id="KW-0145">Chemotaxis</keyword>
<dbReference type="RefSeq" id="WP_094076420.1">
    <property type="nucleotide sequence ID" value="NZ_NBYO01000001.1"/>
</dbReference>
<dbReference type="AlphaFoldDB" id="A0A231V2P8"/>
<evidence type="ECO:0000256" key="3">
    <source>
        <dbReference type="ARBA" id="ARBA00008281"/>
    </source>
</evidence>
<keyword evidence="9 10" id="KW-0472">Membrane</keyword>
<evidence type="ECO:0000313" key="11">
    <source>
        <dbReference type="EMBL" id="OXT02465.1"/>
    </source>
</evidence>
<dbReference type="GO" id="GO:0071973">
    <property type="term" value="P:bacterial-type flagellum-dependent cell motility"/>
    <property type="evidence" value="ECO:0007669"/>
    <property type="project" value="InterPro"/>
</dbReference>
<evidence type="ECO:0000256" key="1">
    <source>
        <dbReference type="ARBA" id="ARBA00002254"/>
    </source>
</evidence>
<dbReference type="GO" id="GO:0006935">
    <property type="term" value="P:chemotaxis"/>
    <property type="evidence" value="ECO:0007669"/>
    <property type="project" value="UniProtKB-KW"/>
</dbReference>
<comment type="similarity">
    <text evidence="3 10">Belongs to the FliL family.</text>
</comment>
<dbReference type="GO" id="GO:0009425">
    <property type="term" value="C:bacterial-type flagellum basal body"/>
    <property type="evidence" value="ECO:0007669"/>
    <property type="project" value="InterPro"/>
</dbReference>
<keyword evidence="6 10" id="KW-0812">Transmembrane</keyword>
<gene>
    <name evidence="11" type="ORF">B7H23_06090</name>
</gene>
<sequence length="177" mass="19009">MAAKDKTKKNTKPGIVKTMILPVVIMLAVGGGVGFGVGSFVLAPRMEAAQEQAASDADTTAEANGADTENYATADQKGALDGLAQDIVDLEPITVNLAVPADVLMRLQIAVETSSIVSEGTLNDVHQDILAYVRQLRLDQLRSPNGYLRIRDDLLRRAKVRSEGGVSKLYIRTLVFE</sequence>
<dbReference type="InterPro" id="IPR005503">
    <property type="entry name" value="FliL"/>
</dbReference>
<accession>A0A231V2P8</accession>
<keyword evidence="12" id="KW-1185">Reference proteome</keyword>
<keyword evidence="7 10" id="KW-0283">Flagellar rotation</keyword>
<evidence type="ECO:0000256" key="4">
    <source>
        <dbReference type="ARBA" id="ARBA00022475"/>
    </source>
</evidence>
<evidence type="ECO:0000256" key="7">
    <source>
        <dbReference type="ARBA" id="ARBA00022779"/>
    </source>
</evidence>
<keyword evidence="8 10" id="KW-1133">Transmembrane helix</keyword>
<evidence type="ECO:0000256" key="6">
    <source>
        <dbReference type="ARBA" id="ARBA00022692"/>
    </source>
</evidence>
<comment type="function">
    <text evidence="1 10">Controls the rotational direction of flagella during chemotaxis.</text>
</comment>